<dbReference type="Proteomes" id="UP001152795">
    <property type="component" value="Unassembled WGS sequence"/>
</dbReference>
<feature type="active site" description="Proton donor/acceptor" evidence="9">
    <location>
        <position position="541"/>
    </location>
</feature>
<feature type="compositionally biased region" description="Basic residues" evidence="10">
    <location>
        <begin position="654"/>
        <end position="672"/>
    </location>
</feature>
<comment type="caution">
    <text evidence="12">The sequence shown here is derived from an EMBL/GenBank/DDBJ whole genome shotgun (WGS) entry which is preliminary data.</text>
</comment>
<dbReference type="EMBL" id="CACRXK020002215">
    <property type="protein sequence ID" value="CAB3993240.1"/>
    <property type="molecule type" value="Genomic_DNA"/>
</dbReference>
<evidence type="ECO:0000256" key="9">
    <source>
        <dbReference type="PROSITE-ProRule" id="PRU01379"/>
    </source>
</evidence>
<reference evidence="12" key="1">
    <citation type="submission" date="2020-04" db="EMBL/GenBank/DDBJ databases">
        <authorList>
            <person name="Alioto T."/>
            <person name="Alioto T."/>
            <person name="Gomez Garrido J."/>
        </authorList>
    </citation>
    <scope>NUCLEOTIDE SEQUENCE</scope>
    <source>
        <strain evidence="12">A484AB</strain>
    </source>
</reference>
<dbReference type="GO" id="GO:0006508">
    <property type="term" value="P:proteolysis"/>
    <property type="evidence" value="ECO:0007669"/>
    <property type="project" value="UniProtKB-KW"/>
</dbReference>
<keyword evidence="7" id="KW-0862">Zinc</keyword>
<evidence type="ECO:0000256" key="1">
    <source>
        <dbReference type="ARBA" id="ARBA00001947"/>
    </source>
</evidence>
<dbReference type="Pfam" id="PF00246">
    <property type="entry name" value="Peptidase_M14"/>
    <property type="match status" value="1"/>
</dbReference>
<evidence type="ECO:0000256" key="6">
    <source>
        <dbReference type="ARBA" id="ARBA00022801"/>
    </source>
</evidence>
<comment type="cofactor">
    <cofactor evidence="1">
        <name>Zn(2+)</name>
        <dbReference type="ChEBI" id="CHEBI:29105"/>
    </cofactor>
</comment>
<keyword evidence="3 12" id="KW-0121">Carboxypeptidase</keyword>
<keyword evidence="5" id="KW-0479">Metal-binding</keyword>
<organism evidence="12 13">
    <name type="scientific">Paramuricea clavata</name>
    <name type="common">Red gorgonian</name>
    <name type="synonym">Violescent sea-whip</name>
    <dbReference type="NCBI Taxonomy" id="317549"/>
    <lineage>
        <taxon>Eukaryota</taxon>
        <taxon>Metazoa</taxon>
        <taxon>Cnidaria</taxon>
        <taxon>Anthozoa</taxon>
        <taxon>Octocorallia</taxon>
        <taxon>Malacalcyonacea</taxon>
        <taxon>Plexauridae</taxon>
        <taxon>Paramuricea</taxon>
    </lineage>
</organism>
<dbReference type="Gene3D" id="3.40.630.10">
    <property type="entry name" value="Zn peptidases"/>
    <property type="match status" value="1"/>
</dbReference>
<dbReference type="PANTHER" id="PTHR12756">
    <property type="entry name" value="CYTOSOLIC CARBOXYPEPTIDASE"/>
    <property type="match status" value="1"/>
</dbReference>
<feature type="non-terminal residue" evidence="12">
    <location>
        <position position="750"/>
    </location>
</feature>
<dbReference type="Gene3D" id="2.60.40.3120">
    <property type="match status" value="1"/>
</dbReference>
<feature type="compositionally biased region" description="Polar residues" evidence="10">
    <location>
        <begin position="716"/>
        <end position="730"/>
    </location>
</feature>
<feature type="compositionally biased region" description="Basic and acidic residues" evidence="10">
    <location>
        <begin position="700"/>
        <end position="709"/>
    </location>
</feature>
<dbReference type="SUPFAM" id="SSF53187">
    <property type="entry name" value="Zn-dependent exopeptidases"/>
    <property type="match status" value="1"/>
</dbReference>
<dbReference type="InterPro" id="IPR040626">
    <property type="entry name" value="Pepdidase_M14_N"/>
</dbReference>
<sequence length="750" mass="86588">MMAAMETQMQLKEDKIAQKKDVKKRIHSGKRFSYGKTVQFPDWRISNDYNRTTQLIVSYKEGKKVPKLREPRNLYTVASKYNHSINIPRWPADMKVLSERPEHLDSLPHEPEKFYNSDILGEIPDNLPALKKHEDGKVVYENTFGDSKFFDSSQNGGDGTEKSQSVSSSDTLCFESRFESGNLSKAIKIGPCDYQLWLRTDLYTEKYTQWYYFRVENTQPGKVYRFTIMNLMKSKSLYSCGMKPLMYSEQEAREKGIGWRRVGTNIKYYKNELKREDAKGEHSLYSLSWTVVFPRARDRCYFAHCYPYTYTDLQEYLSKLSKDPSRAQYCKQRTLTRTLAGNFVYLMTITSPSKCPLEAKRKRAVVLTARVHPGETNSSWMMKGLLDYLTSDTLDAKLLRDTFVFKVVPMLNPDGVIVGNYRCSLSGRDLNRNYKTNLKDAFPSVWHTREMIKRLSQEREITLYCDFHGHSRQQNVFIYGCEDRANLDQGFKERVFPMMMSKNCEDKFCFKRCKFKVQKSKSGTGRVVMWNLGISNSYTMEATFCGSTLGSRAGEHFTTADFESMGYHLCDTLLDYCDPDMSKYFSVLNEVEVYVKSLVLARMKEKGVAEPDMKPTDIDLEKDYMSSESSPSGSDSSISDGLPMHVIYSEKEASKKKKKRLKTRKERNKRRARNWDKQSKGKEPTKQLEGNEVLPAKNTRVRECSKDLPAEGGKNSRASSHQRNMKTPSSPIAHEACKAPTNPEQFTEVN</sequence>
<feature type="region of interest" description="Disordered" evidence="10">
    <location>
        <begin position="648"/>
        <end position="750"/>
    </location>
</feature>
<comment type="similarity">
    <text evidence="2 9">Belongs to the peptidase M14 family.</text>
</comment>
<dbReference type="InterPro" id="IPR050821">
    <property type="entry name" value="Cytosolic_carboxypeptidase"/>
</dbReference>
<feature type="compositionally biased region" description="Basic and acidic residues" evidence="10">
    <location>
        <begin position="673"/>
        <end position="686"/>
    </location>
</feature>
<proteinExistence type="inferred from homology"/>
<evidence type="ECO:0000256" key="7">
    <source>
        <dbReference type="ARBA" id="ARBA00022833"/>
    </source>
</evidence>
<gene>
    <name evidence="12" type="ORF">PACLA_8A019125</name>
</gene>
<keyword evidence="6" id="KW-0378">Hydrolase</keyword>
<dbReference type="Pfam" id="PF18027">
    <property type="entry name" value="Pepdidase_M14_N"/>
    <property type="match status" value="1"/>
</dbReference>
<dbReference type="OrthoDB" id="10253041at2759"/>
<evidence type="ECO:0000256" key="3">
    <source>
        <dbReference type="ARBA" id="ARBA00022645"/>
    </source>
</evidence>
<evidence type="ECO:0000256" key="5">
    <source>
        <dbReference type="ARBA" id="ARBA00022723"/>
    </source>
</evidence>
<evidence type="ECO:0000259" key="11">
    <source>
        <dbReference type="PROSITE" id="PS52035"/>
    </source>
</evidence>
<dbReference type="PROSITE" id="PS52035">
    <property type="entry name" value="PEPTIDASE_M14"/>
    <property type="match status" value="1"/>
</dbReference>
<name>A0A7D9DWP7_PARCT</name>
<dbReference type="PANTHER" id="PTHR12756:SF45">
    <property type="entry name" value="CYTOSOLIC CARBOXYPEPTIDASE NNA1"/>
    <property type="match status" value="1"/>
</dbReference>
<keyword evidence="13" id="KW-1185">Reference proteome</keyword>
<keyword evidence="4" id="KW-0645">Protease</keyword>
<dbReference type="InterPro" id="IPR000834">
    <property type="entry name" value="Peptidase_M14"/>
</dbReference>
<accession>A0A7D9DWP7</accession>
<protein>
    <submittedName>
        <fullName evidence="12">Cytosolic carboxypeptidase 2-like</fullName>
    </submittedName>
</protein>
<dbReference type="GO" id="GO:0008270">
    <property type="term" value="F:zinc ion binding"/>
    <property type="evidence" value="ECO:0007669"/>
    <property type="project" value="InterPro"/>
</dbReference>
<evidence type="ECO:0000256" key="8">
    <source>
        <dbReference type="ARBA" id="ARBA00023049"/>
    </source>
</evidence>
<dbReference type="FunFam" id="3.40.630.10:FF:000011">
    <property type="entry name" value="cytosolic carboxypeptidase 2 isoform X1"/>
    <property type="match status" value="1"/>
</dbReference>
<evidence type="ECO:0000313" key="13">
    <source>
        <dbReference type="Proteomes" id="UP001152795"/>
    </source>
</evidence>
<evidence type="ECO:0000313" key="12">
    <source>
        <dbReference type="EMBL" id="CAB3993240.1"/>
    </source>
</evidence>
<dbReference type="CDD" id="cd06907">
    <property type="entry name" value="M14_AGBL2-3_like"/>
    <property type="match status" value="1"/>
</dbReference>
<evidence type="ECO:0000256" key="10">
    <source>
        <dbReference type="SAM" id="MobiDB-lite"/>
    </source>
</evidence>
<evidence type="ECO:0000256" key="4">
    <source>
        <dbReference type="ARBA" id="ARBA00022670"/>
    </source>
</evidence>
<keyword evidence="8" id="KW-0482">Metalloprotease</keyword>
<feature type="domain" description="Peptidase M14" evidence="11">
    <location>
        <begin position="306"/>
        <end position="577"/>
    </location>
</feature>
<dbReference type="GO" id="GO:0004181">
    <property type="term" value="F:metallocarboxypeptidase activity"/>
    <property type="evidence" value="ECO:0007669"/>
    <property type="project" value="InterPro"/>
</dbReference>
<evidence type="ECO:0000256" key="2">
    <source>
        <dbReference type="ARBA" id="ARBA00005988"/>
    </source>
</evidence>
<dbReference type="AlphaFoldDB" id="A0A7D9DWP7"/>